<evidence type="ECO:0000313" key="2">
    <source>
        <dbReference type="Proteomes" id="UP000059188"/>
    </source>
</evidence>
<dbReference type="OrthoDB" id="3255780at2759"/>
<sequence length="561" mass="64376">MDRNPFKQRFAKMTRLGFKALARGITPSIASVPAGRPQNRLILDFSSSEGIQKATEWYQNQPTTQFTSLEYRKEKGMFEHEFIIVHLNRNTLCRFDRRAVECNRGDAMNDEGTLAEDSAHVMHSYQAGYQSALRETNLLLRIEFPKSEDLRFILAVCYAIQTHELAKSYSLLCYNCYFFSWTVTATIARRAYAWEAIVAPDSAWRDMIEESIDNTIQPSSGSGTLVQRPIYSTSSRIKAWFQRHAERNQDSFAPKHKMGAELLDEFQTTLKNNLNLEGYQASVVQLLEPILLKSQLTSAIASEVMQRVKRALWQTSTSLAKRKSLVAVEELVTSQYYGSRDLRKNSILNVAQWPLNEYLLLVEEGVSKATNAVIKAPSIDHSGYSTNNIPSTSSQNHTIWENIWDQTWESHWNGSMSPFPTPNEHNEIVNLGISASAQGRENWKMAWEAYTELGILIMQSLTKMVHERLVDLDPTQVEYGDSNKNQRSMQNMHWLRLKRAAGHSDKPGLQDFIRTRINKHFNRVDKHTFGSYEELRGKAENTMTEIWKTSLTYFRELASTI</sequence>
<gene>
    <name evidence="1" type="ORF">RSOLAG1IB_07432</name>
</gene>
<dbReference type="STRING" id="1108050.A0A0B7FBK5"/>
<accession>A0A0B7FBK5</accession>
<organism evidence="1 2">
    <name type="scientific">Thanatephorus cucumeris (strain AG1-IB / isolate 7/3/14)</name>
    <name type="common">Lettuce bottom rot fungus</name>
    <name type="synonym">Rhizoctonia solani</name>
    <dbReference type="NCBI Taxonomy" id="1108050"/>
    <lineage>
        <taxon>Eukaryota</taxon>
        <taxon>Fungi</taxon>
        <taxon>Dikarya</taxon>
        <taxon>Basidiomycota</taxon>
        <taxon>Agaricomycotina</taxon>
        <taxon>Agaricomycetes</taxon>
        <taxon>Cantharellales</taxon>
        <taxon>Ceratobasidiaceae</taxon>
        <taxon>Rhizoctonia</taxon>
        <taxon>Rhizoctonia solani AG-1</taxon>
    </lineage>
</organism>
<dbReference type="AlphaFoldDB" id="A0A0B7FBK5"/>
<keyword evidence="2" id="KW-1185">Reference proteome</keyword>
<dbReference type="Proteomes" id="UP000059188">
    <property type="component" value="Unassembled WGS sequence"/>
</dbReference>
<proteinExistence type="predicted"/>
<evidence type="ECO:0000313" key="1">
    <source>
        <dbReference type="EMBL" id="CEL54940.1"/>
    </source>
</evidence>
<dbReference type="EMBL" id="LN679118">
    <property type="protein sequence ID" value="CEL54940.1"/>
    <property type="molecule type" value="Genomic_DNA"/>
</dbReference>
<reference evidence="1 2" key="1">
    <citation type="submission" date="2014-11" db="EMBL/GenBank/DDBJ databases">
        <authorList>
            <person name="Wibberg Daniel"/>
        </authorList>
    </citation>
    <scope>NUCLEOTIDE SEQUENCE [LARGE SCALE GENOMIC DNA]</scope>
    <source>
        <strain evidence="1">Rhizoctonia solani AG1-IB 7/3/14</strain>
    </source>
</reference>
<protein>
    <submittedName>
        <fullName evidence="1">Uncharacterized protein</fullName>
    </submittedName>
</protein>
<name>A0A0B7FBK5_THACB</name>